<organism evidence="6">
    <name type="scientific">Escherichia phage phiX174</name>
    <name type="common">Bacteriophage phi-X174</name>
    <dbReference type="NCBI Taxonomy" id="10847"/>
    <lineage>
        <taxon>Viruses</taxon>
        <taxon>Monodnaviria</taxon>
        <taxon>Sangervirae</taxon>
        <taxon>Phixviricota</taxon>
        <taxon>Malgrandaviricetes</taxon>
        <taxon>Petitvirales</taxon>
        <taxon>Microviridae</taxon>
        <taxon>Bullavirinae</taxon>
        <taxon>Sinsheimervirus</taxon>
    </lineage>
</organism>
<evidence type="ECO:0000256" key="3">
    <source>
        <dbReference type="ARBA" id="ARBA00023142"/>
    </source>
</evidence>
<sequence>MVRWILWDTLAFLLLLSLLLPSLLIMFIPSTFKRPVSSWKALNLRKTLLMASSVRLKPLNCSRLPCVYAQETLTFLLTQKKMCVKNYVQKE</sequence>
<evidence type="ECO:0000313" key="5">
    <source>
        <dbReference type="EMBL" id="ABN49815.1"/>
    </source>
</evidence>
<reference evidence="5 6" key="1">
    <citation type="submission" date="2007-01" db="EMBL/GenBank/DDBJ databases">
        <title>Understanding the Evolutionary Fate of Finite Populations: The Dynamics of Mutational Effects.</title>
        <authorList>
            <person name="Silander O.K."/>
            <person name="Tenaillon O."/>
            <person name="Chao L."/>
        </authorList>
    </citation>
    <scope>NUCLEOTIDE SEQUENCE [LARGE SCALE GENOMIC DNA]</scope>
    <source>
        <strain evidence="5">10E90</strain>
    </source>
</reference>
<dbReference type="Pfam" id="PF04517">
    <property type="entry name" value="Microvir_lysis"/>
    <property type="match status" value="1"/>
</dbReference>
<dbReference type="EMBL" id="EF380026">
    <property type="protein sequence ID" value="ABN49815.1"/>
    <property type="molecule type" value="Genomic_DNA"/>
</dbReference>
<accession>A3FJU1</accession>
<dbReference type="GO" id="GO:0031640">
    <property type="term" value="P:killing of cells of another organism"/>
    <property type="evidence" value="ECO:0007669"/>
    <property type="project" value="UniProtKB-KW"/>
</dbReference>
<dbReference type="InterPro" id="IPR007605">
    <property type="entry name" value="Micrvir_lysisE"/>
</dbReference>
<evidence type="ECO:0000256" key="4">
    <source>
        <dbReference type="ARBA" id="ARBA00032963"/>
    </source>
</evidence>
<dbReference type="Proteomes" id="UP000006733">
    <property type="component" value="Segment"/>
</dbReference>
<dbReference type="GO" id="GO:0004857">
    <property type="term" value="F:enzyme inhibitor activity"/>
    <property type="evidence" value="ECO:0007669"/>
    <property type="project" value="InterPro"/>
</dbReference>
<keyword evidence="3" id="KW-0578">Host cell lysis by virus</keyword>
<protein>
    <recommendedName>
        <fullName evidence="4">GPE</fullName>
    </recommendedName>
</protein>
<organismHost>
    <name type="scientific">Escherichia coli</name>
    <dbReference type="NCBI Taxonomy" id="562"/>
</organismHost>
<name>A3FJU1_BPPHX</name>
<evidence type="ECO:0000313" key="6">
    <source>
        <dbReference type="Proteomes" id="UP000006733"/>
    </source>
</evidence>
<evidence type="ECO:0000256" key="1">
    <source>
        <dbReference type="ARBA" id="ARBA00022612"/>
    </source>
</evidence>
<evidence type="ECO:0000256" key="2">
    <source>
        <dbReference type="ARBA" id="ARBA00022852"/>
    </source>
</evidence>
<keyword evidence="2" id="KW-0204">Cytolysis</keyword>
<keyword evidence="1" id="KW-1188">Viral release from host cell</keyword>
<proteinExistence type="predicted"/>